<dbReference type="Proteomes" id="UP000294737">
    <property type="component" value="Unassembled WGS sequence"/>
</dbReference>
<evidence type="ECO:0000313" key="3">
    <source>
        <dbReference type="Proteomes" id="UP000294737"/>
    </source>
</evidence>
<dbReference type="EMBL" id="SNWF01000004">
    <property type="protein sequence ID" value="TDN93522.1"/>
    <property type="molecule type" value="Genomic_DNA"/>
</dbReference>
<dbReference type="PANTHER" id="PTHR15004:SF0">
    <property type="entry name" value="GLUTAMYL-TRNA(GLN) AMIDOTRANSFERASE SUBUNIT C, MITOCHONDRIAL"/>
    <property type="match status" value="1"/>
</dbReference>
<comment type="similarity">
    <text evidence="1">Belongs to the GatC family.</text>
</comment>
<dbReference type="GO" id="GO:0050567">
    <property type="term" value="F:glutaminyl-tRNA synthase (glutamine-hydrolyzing) activity"/>
    <property type="evidence" value="ECO:0007669"/>
    <property type="project" value="UniProtKB-UniRule"/>
</dbReference>
<dbReference type="GO" id="GO:0006450">
    <property type="term" value="P:regulation of translational fidelity"/>
    <property type="evidence" value="ECO:0007669"/>
    <property type="project" value="InterPro"/>
</dbReference>
<organism evidence="2 3">
    <name type="scientific">Herminiimonas fonticola</name>
    <dbReference type="NCBI Taxonomy" id="303380"/>
    <lineage>
        <taxon>Bacteria</taxon>
        <taxon>Pseudomonadati</taxon>
        <taxon>Pseudomonadota</taxon>
        <taxon>Betaproteobacteria</taxon>
        <taxon>Burkholderiales</taxon>
        <taxon>Oxalobacteraceae</taxon>
        <taxon>Herminiimonas</taxon>
    </lineage>
</organism>
<dbReference type="AlphaFoldDB" id="A0A4R6GFC0"/>
<dbReference type="SUPFAM" id="SSF141000">
    <property type="entry name" value="Glu-tRNAGln amidotransferase C subunit"/>
    <property type="match status" value="1"/>
</dbReference>
<dbReference type="InterPro" id="IPR003837">
    <property type="entry name" value="GatC"/>
</dbReference>
<accession>A0A4R6GFC0</accession>
<dbReference type="GO" id="GO:0006412">
    <property type="term" value="P:translation"/>
    <property type="evidence" value="ECO:0007669"/>
    <property type="project" value="UniProtKB-UniRule"/>
</dbReference>
<dbReference type="GO" id="GO:0070681">
    <property type="term" value="P:glutaminyl-tRNAGln biosynthesis via transamidation"/>
    <property type="evidence" value="ECO:0007669"/>
    <property type="project" value="TreeGrafter"/>
</dbReference>
<dbReference type="EC" id="6.3.5.-" evidence="1"/>
<dbReference type="Pfam" id="PF02686">
    <property type="entry name" value="GatC"/>
    <property type="match status" value="1"/>
</dbReference>
<protein>
    <recommendedName>
        <fullName evidence="1">Aspartyl/glutamyl-tRNA(Asn/Gln) amidotransferase subunit C</fullName>
        <shortName evidence="1">Asp/Glu-ADT subunit C</shortName>
        <ecNumber evidence="1">6.3.5.-</ecNumber>
    </recommendedName>
</protein>
<dbReference type="GO" id="GO:0016740">
    <property type="term" value="F:transferase activity"/>
    <property type="evidence" value="ECO:0007669"/>
    <property type="project" value="UniProtKB-KW"/>
</dbReference>
<reference evidence="2 3" key="1">
    <citation type="submission" date="2019-03" db="EMBL/GenBank/DDBJ databases">
        <title>Genomic Encyclopedia of Type Strains, Phase IV (KMG-IV): sequencing the most valuable type-strain genomes for metagenomic binning, comparative biology and taxonomic classification.</title>
        <authorList>
            <person name="Goeker M."/>
        </authorList>
    </citation>
    <scope>NUCLEOTIDE SEQUENCE [LARGE SCALE GENOMIC DNA]</scope>
    <source>
        <strain evidence="2 3">DSM 18555</strain>
    </source>
</reference>
<comment type="catalytic activity">
    <reaction evidence="1">
        <text>L-glutamyl-tRNA(Gln) + L-glutamine + ATP + H2O = L-glutaminyl-tRNA(Gln) + L-glutamate + ADP + phosphate + H(+)</text>
        <dbReference type="Rhea" id="RHEA:17521"/>
        <dbReference type="Rhea" id="RHEA-COMP:9681"/>
        <dbReference type="Rhea" id="RHEA-COMP:9684"/>
        <dbReference type="ChEBI" id="CHEBI:15377"/>
        <dbReference type="ChEBI" id="CHEBI:15378"/>
        <dbReference type="ChEBI" id="CHEBI:29985"/>
        <dbReference type="ChEBI" id="CHEBI:30616"/>
        <dbReference type="ChEBI" id="CHEBI:43474"/>
        <dbReference type="ChEBI" id="CHEBI:58359"/>
        <dbReference type="ChEBI" id="CHEBI:78520"/>
        <dbReference type="ChEBI" id="CHEBI:78521"/>
        <dbReference type="ChEBI" id="CHEBI:456216"/>
    </reaction>
</comment>
<comment type="subunit">
    <text evidence="1">Heterotrimer of A, B and C subunits.</text>
</comment>
<dbReference type="PANTHER" id="PTHR15004">
    <property type="entry name" value="GLUTAMYL-TRNA(GLN) AMIDOTRANSFERASE SUBUNIT C, MITOCHONDRIAL"/>
    <property type="match status" value="1"/>
</dbReference>
<dbReference type="GO" id="GO:0050566">
    <property type="term" value="F:asparaginyl-tRNA synthase (glutamine-hydrolyzing) activity"/>
    <property type="evidence" value="ECO:0007669"/>
    <property type="project" value="RHEA"/>
</dbReference>
<name>A0A4R6GFC0_9BURK</name>
<dbReference type="GO" id="GO:0005524">
    <property type="term" value="F:ATP binding"/>
    <property type="evidence" value="ECO:0007669"/>
    <property type="project" value="UniProtKB-KW"/>
</dbReference>
<keyword evidence="1" id="KW-0648">Protein biosynthesis</keyword>
<keyword evidence="1" id="KW-0547">Nucleotide-binding</keyword>
<keyword evidence="3" id="KW-1185">Reference proteome</keyword>
<comment type="caution">
    <text evidence="2">The sequence shown here is derived from an EMBL/GenBank/DDBJ whole genome shotgun (WGS) entry which is preliminary data.</text>
</comment>
<dbReference type="NCBIfam" id="TIGR00135">
    <property type="entry name" value="gatC"/>
    <property type="match status" value="1"/>
</dbReference>
<dbReference type="HAMAP" id="MF_00122">
    <property type="entry name" value="GatC"/>
    <property type="match status" value="1"/>
</dbReference>
<dbReference type="Gene3D" id="1.10.20.60">
    <property type="entry name" value="Glu-tRNAGln amidotransferase C subunit, N-terminal domain"/>
    <property type="match status" value="1"/>
</dbReference>
<keyword evidence="1" id="KW-0436">Ligase</keyword>
<keyword evidence="2" id="KW-0808">Transferase</keyword>
<gene>
    <name evidence="1" type="primary">gatC</name>
    <name evidence="2" type="ORF">EV677_0051</name>
</gene>
<dbReference type="InterPro" id="IPR036113">
    <property type="entry name" value="Asp/Glu-ADT_sf_sub_c"/>
</dbReference>
<comment type="function">
    <text evidence="1">Allows the formation of correctly charged Asn-tRNA(Asn) or Gln-tRNA(Gln) through the transamidation of misacylated Asp-tRNA(Asn) or Glu-tRNA(Gln) in organisms which lack either or both of asparaginyl-tRNA or glutaminyl-tRNA synthetases. The reaction takes place in the presence of glutamine and ATP through an activated phospho-Asp-tRNA(Asn) or phospho-Glu-tRNA(Gln).</text>
</comment>
<evidence type="ECO:0000313" key="2">
    <source>
        <dbReference type="EMBL" id="TDN93522.1"/>
    </source>
</evidence>
<keyword evidence="1" id="KW-0067">ATP-binding</keyword>
<proteinExistence type="inferred from homology"/>
<sequence length="176" mass="19942">MQRAKFITAAAQYRRQQGINPIFYLIIYIKLVVQNAKNVSGTIHFAKHLLAQEAFCTPRFFSDSFNIKQRPDRDPTMSLALSDVKRLSMLAQIDLTEAQSEQTLDKLNGIFALVEQLTAVDTTGVEPLNHPIAMLLPDLSLRLREDKVSEPNRRDDYQQVAPATQDGLYLVPQVIE</sequence>
<comment type="catalytic activity">
    <reaction evidence="1">
        <text>L-aspartyl-tRNA(Asn) + L-glutamine + ATP + H2O = L-asparaginyl-tRNA(Asn) + L-glutamate + ADP + phosphate + 2 H(+)</text>
        <dbReference type="Rhea" id="RHEA:14513"/>
        <dbReference type="Rhea" id="RHEA-COMP:9674"/>
        <dbReference type="Rhea" id="RHEA-COMP:9677"/>
        <dbReference type="ChEBI" id="CHEBI:15377"/>
        <dbReference type="ChEBI" id="CHEBI:15378"/>
        <dbReference type="ChEBI" id="CHEBI:29985"/>
        <dbReference type="ChEBI" id="CHEBI:30616"/>
        <dbReference type="ChEBI" id="CHEBI:43474"/>
        <dbReference type="ChEBI" id="CHEBI:58359"/>
        <dbReference type="ChEBI" id="CHEBI:78515"/>
        <dbReference type="ChEBI" id="CHEBI:78516"/>
        <dbReference type="ChEBI" id="CHEBI:456216"/>
    </reaction>
</comment>
<evidence type="ECO:0000256" key="1">
    <source>
        <dbReference type="HAMAP-Rule" id="MF_00122"/>
    </source>
</evidence>